<evidence type="ECO:0000256" key="6">
    <source>
        <dbReference type="ARBA" id="ARBA00023002"/>
    </source>
</evidence>
<dbReference type="SUPFAM" id="SSF51971">
    <property type="entry name" value="Nucleotide-binding domain"/>
    <property type="match status" value="1"/>
</dbReference>
<keyword evidence="4 8" id="KW-0274">FAD</keyword>
<evidence type="ECO:0000256" key="10">
    <source>
        <dbReference type="PIRSR" id="PIRSR000362-2"/>
    </source>
</evidence>
<evidence type="ECO:0000256" key="2">
    <source>
        <dbReference type="ARBA" id="ARBA00008312"/>
    </source>
</evidence>
<name>A0A4P9W036_9FUNG</name>
<dbReference type="EC" id="1.18.1.6" evidence="8"/>
<dbReference type="Gene3D" id="3.40.50.720">
    <property type="entry name" value="NAD(P)-binding Rossmann-like Domain"/>
    <property type="match status" value="1"/>
</dbReference>
<keyword evidence="6 8" id="KW-0560">Oxidoreductase</keyword>
<dbReference type="InterPro" id="IPR023753">
    <property type="entry name" value="FAD/NAD-binding_dom"/>
</dbReference>
<dbReference type="AlphaFoldDB" id="A0A4P9W036"/>
<accession>A0A4P9W036</accession>
<evidence type="ECO:0000256" key="5">
    <source>
        <dbReference type="ARBA" id="ARBA00022857"/>
    </source>
</evidence>
<dbReference type="InterPro" id="IPR055275">
    <property type="entry name" value="Ferredox_Rdtase"/>
</dbReference>
<keyword evidence="5 8" id="KW-0521">NADP</keyword>
<keyword evidence="3 8" id="KW-0285">Flavoprotein</keyword>
<evidence type="ECO:0000256" key="8">
    <source>
        <dbReference type="PIRNR" id="PIRNR000362"/>
    </source>
</evidence>
<organism evidence="12 13">
    <name type="scientific">Blyttiomyces helicus</name>
    <dbReference type="NCBI Taxonomy" id="388810"/>
    <lineage>
        <taxon>Eukaryota</taxon>
        <taxon>Fungi</taxon>
        <taxon>Fungi incertae sedis</taxon>
        <taxon>Chytridiomycota</taxon>
        <taxon>Chytridiomycota incertae sedis</taxon>
        <taxon>Chytridiomycetes</taxon>
        <taxon>Chytridiomycetes incertae sedis</taxon>
        <taxon>Blyttiomyces</taxon>
    </lineage>
</organism>
<evidence type="ECO:0000256" key="7">
    <source>
        <dbReference type="ARBA" id="ARBA00048933"/>
    </source>
</evidence>
<proteinExistence type="inferred from homology"/>
<dbReference type="PANTHER" id="PTHR48467:SF1">
    <property type="entry name" value="GLUTAMATE SYNTHASE 1 [NADH], CHLOROPLASTIC-LIKE"/>
    <property type="match status" value="1"/>
</dbReference>
<evidence type="ECO:0000313" key="13">
    <source>
        <dbReference type="Proteomes" id="UP000269721"/>
    </source>
</evidence>
<gene>
    <name evidence="12" type="ORF">BDK51DRAFT_18891</name>
</gene>
<evidence type="ECO:0000259" key="11">
    <source>
        <dbReference type="Pfam" id="PF07992"/>
    </source>
</evidence>
<dbReference type="GO" id="GO:0016491">
    <property type="term" value="F:oxidoreductase activity"/>
    <property type="evidence" value="ECO:0007669"/>
    <property type="project" value="UniProtKB-KW"/>
</dbReference>
<feature type="binding site" evidence="9">
    <location>
        <position position="122"/>
    </location>
    <ligand>
        <name>FAD</name>
        <dbReference type="ChEBI" id="CHEBI:57692"/>
    </ligand>
</feature>
<feature type="domain" description="FAD/NAD(P)-binding" evidence="11">
    <location>
        <begin position="83"/>
        <end position="271"/>
    </location>
</feature>
<sequence>MPPFLRRSCLTPCRSRPPSWSPARVRLLSSPAATTAAVAFLLPRCPPVLPKTLPSLRATPRFLLSRSFHTSRCARDLAATPEYTVAIVGSGPGGFYTAQKLLKDLPDVRIDVYEALPVPFGLIRFGVAPDHPEVKNVVHKFDALAQDPRLRLICNVRIDTDLTVDELRSSYDAVILAYGASADKELGVANERNMPNVLSARAFVGWYNALPEYKDLDPDLESSDTAVVIGQGNVALDVARVLLAPLEDLAKTDIAEHALEKLRGSKIRHVYLLGRRGPLQISFTAKELREMLVMPGLKLEIDPSVITNEVAAASDYPPNRARTRLMDLVLQAASATPSVPPTRTWSLLFNASPTELLSDPSDPSRLVGLRYEKTRLEGPPDAARAVPTGEFAVIPCGLLLRSIGYKSLPISGVPFDSKRNVVPNKKGKVLDDEGEPIPGLYASGWVKRGPVGVIATSMYDASETATSILSDIRCGDLGPGGESGTRGYAVMSQLLRERGVEPVLYEDWLAIDSAERKLGELRGKPREKLASLEEMLEVVRKGRSER</sequence>
<dbReference type="PRINTS" id="PR00419">
    <property type="entry name" value="ADXRDTASE"/>
</dbReference>
<evidence type="ECO:0000256" key="1">
    <source>
        <dbReference type="ARBA" id="ARBA00001974"/>
    </source>
</evidence>
<feature type="binding site" evidence="9">
    <location>
        <position position="158"/>
    </location>
    <ligand>
        <name>FAD</name>
        <dbReference type="ChEBI" id="CHEBI:57692"/>
    </ligand>
</feature>
<dbReference type="Gene3D" id="3.50.50.60">
    <property type="entry name" value="FAD/NAD(P)-binding domain"/>
    <property type="match status" value="1"/>
</dbReference>
<dbReference type="OrthoDB" id="333024at2759"/>
<dbReference type="GO" id="GO:0005739">
    <property type="term" value="C:mitochondrion"/>
    <property type="evidence" value="ECO:0007669"/>
    <property type="project" value="UniProtKB-SubCell"/>
</dbReference>
<evidence type="ECO:0000256" key="4">
    <source>
        <dbReference type="ARBA" id="ARBA00022827"/>
    </source>
</evidence>
<comment type="subcellular location">
    <subcellularLocation>
        <location evidence="8">Mitochondrion</location>
    </subcellularLocation>
</comment>
<dbReference type="Pfam" id="PF07992">
    <property type="entry name" value="Pyr_redox_2"/>
    <property type="match status" value="1"/>
</dbReference>
<protein>
    <recommendedName>
        <fullName evidence="8">NADPH:adrenodoxin oxidoreductase, mitochondrial</fullName>
        <ecNumber evidence="8">1.18.1.6</ecNumber>
    </recommendedName>
</protein>
<dbReference type="Proteomes" id="UP000269721">
    <property type="component" value="Unassembled WGS sequence"/>
</dbReference>
<feature type="binding site" evidence="10">
    <location>
        <begin position="231"/>
        <end position="234"/>
    </location>
    <ligand>
        <name>NADP(+)</name>
        <dbReference type="ChEBI" id="CHEBI:58349"/>
    </ligand>
</feature>
<keyword evidence="13" id="KW-1185">Reference proteome</keyword>
<reference evidence="13" key="1">
    <citation type="journal article" date="2018" name="Nat. Microbiol.">
        <title>Leveraging single-cell genomics to expand the fungal tree of life.</title>
        <authorList>
            <person name="Ahrendt S.R."/>
            <person name="Quandt C.A."/>
            <person name="Ciobanu D."/>
            <person name="Clum A."/>
            <person name="Salamov A."/>
            <person name="Andreopoulos B."/>
            <person name="Cheng J.F."/>
            <person name="Woyke T."/>
            <person name="Pelin A."/>
            <person name="Henrissat B."/>
            <person name="Reynolds N.K."/>
            <person name="Benny G.L."/>
            <person name="Smith M.E."/>
            <person name="James T.Y."/>
            <person name="Grigoriev I.V."/>
        </authorList>
    </citation>
    <scope>NUCLEOTIDE SEQUENCE [LARGE SCALE GENOMIC DNA]</scope>
</reference>
<dbReference type="EMBL" id="KZ999089">
    <property type="protein sequence ID" value="RKO85424.1"/>
    <property type="molecule type" value="Genomic_DNA"/>
</dbReference>
<evidence type="ECO:0000313" key="12">
    <source>
        <dbReference type="EMBL" id="RKO85424.1"/>
    </source>
</evidence>
<comment type="cofactor">
    <cofactor evidence="1 8 9">
        <name>FAD</name>
        <dbReference type="ChEBI" id="CHEBI:57692"/>
    </cofactor>
</comment>
<feature type="binding site" evidence="9">
    <location>
        <position position="445"/>
    </location>
    <ligand>
        <name>FAD</name>
        <dbReference type="ChEBI" id="CHEBI:57692"/>
    </ligand>
</feature>
<dbReference type="InterPro" id="IPR021163">
    <property type="entry name" value="Ferredox_Rdtase_adrenod"/>
</dbReference>
<feature type="binding site" evidence="9">
    <location>
        <begin position="452"/>
        <end position="454"/>
    </location>
    <ligand>
        <name>FAD</name>
        <dbReference type="ChEBI" id="CHEBI:57692"/>
    </ligand>
</feature>
<evidence type="ECO:0000256" key="3">
    <source>
        <dbReference type="ARBA" id="ARBA00022630"/>
    </source>
</evidence>
<feature type="binding site" evidence="10">
    <location>
        <position position="452"/>
    </location>
    <ligand>
        <name>NADP(+)</name>
        <dbReference type="ChEBI" id="CHEBI:58349"/>
    </ligand>
</feature>
<dbReference type="PANTHER" id="PTHR48467">
    <property type="entry name" value="GLUTAMATE SYNTHASE 1 [NADH], CHLOROPLASTIC-LIKE"/>
    <property type="match status" value="1"/>
</dbReference>
<comment type="catalytic activity">
    <reaction evidence="7 8">
        <text>2 reduced [adrenodoxin] + NADP(+) + H(+) = 2 oxidized [adrenodoxin] + NADPH</text>
        <dbReference type="Rhea" id="RHEA:42312"/>
        <dbReference type="Rhea" id="RHEA-COMP:9998"/>
        <dbReference type="Rhea" id="RHEA-COMP:9999"/>
        <dbReference type="ChEBI" id="CHEBI:15378"/>
        <dbReference type="ChEBI" id="CHEBI:33737"/>
        <dbReference type="ChEBI" id="CHEBI:33738"/>
        <dbReference type="ChEBI" id="CHEBI:57783"/>
        <dbReference type="ChEBI" id="CHEBI:58349"/>
        <dbReference type="EC" id="1.18.1.6"/>
    </reaction>
</comment>
<dbReference type="InterPro" id="IPR036188">
    <property type="entry name" value="FAD/NAD-bd_sf"/>
</dbReference>
<comment type="similarity">
    <text evidence="2 8">Belongs to the ferredoxin--NADP reductase type 1 family.</text>
</comment>
<dbReference type="PIRSF" id="PIRSF000362">
    <property type="entry name" value="FNR"/>
    <property type="match status" value="1"/>
</dbReference>
<evidence type="ECO:0000256" key="9">
    <source>
        <dbReference type="PIRSR" id="PIRSR000362-1"/>
    </source>
</evidence>
<feature type="binding site" evidence="10">
    <location>
        <begin position="275"/>
        <end position="276"/>
    </location>
    <ligand>
        <name>NADP(+)</name>
        <dbReference type="ChEBI" id="CHEBI:58349"/>
    </ligand>
</feature>
<keyword evidence="8" id="KW-0496">Mitochondrion</keyword>
<feature type="binding site" evidence="10">
    <location>
        <position position="287"/>
    </location>
    <ligand>
        <name>NADP(+)</name>
        <dbReference type="ChEBI" id="CHEBI:58349"/>
    </ligand>
</feature>
<feature type="binding site" evidence="9">
    <location>
        <position position="114"/>
    </location>
    <ligand>
        <name>FAD</name>
        <dbReference type="ChEBI" id="CHEBI:57692"/>
    </ligand>
</feature>